<organism evidence="2 3">
    <name type="scientific">Methanobrevibacter ruminantium (strain ATCC 35063 / DSM 1093 / JCM 13430 / OCM 146 / M1)</name>
    <name type="common">Methanobacterium ruminantium</name>
    <dbReference type="NCBI Taxonomy" id="634498"/>
    <lineage>
        <taxon>Archaea</taxon>
        <taxon>Methanobacteriati</taxon>
        <taxon>Methanobacteriota</taxon>
        <taxon>Methanomada group</taxon>
        <taxon>Methanobacteria</taxon>
        <taxon>Methanobacteriales</taxon>
        <taxon>Methanobacteriaceae</taxon>
        <taxon>Methanobrevibacter</taxon>
    </lineage>
</organism>
<keyword evidence="3" id="KW-1185">Reference proteome</keyword>
<dbReference type="EMBL" id="CP001719">
    <property type="protein sequence ID" value="ADC45943.1"/>
    <property type="molecule type" value="Genomic_DNA"/>
</dbReference>
<dbReference type="KEGG" id="mru:mru_0091"/>
<protein>
    <submittedName>
        <fullName evidence="2">Uncharacterized protein</fullName>
    </submittedName>
</protein>
<dbReference type="GeneID" id="8769709"/>
<name>D3DYM3_METRM</name>
<feature type="compositionally biased region" description="Acidic residues" evidence="1">
    <location>
        <begin position="105"/>
        <end position="127"/>
    </location>
</feature>
<dbReference type="Proteomes" id="UP000008680">
    <property type="component" value="Chromosome"/>
</dbReference>
<sequence length="127" mass="14516">MSLKSKAKKIGKAVIFVKLFEDLMANKDKREEDIAKLRIHIEEWKAEAPDDLNAILAAILMKAPDSSPDEIKAEFEQAKAEYHAEDEDILPWFESQIENITKEGEEAEEEAEEEAVEVEVTEEEPEE</sequence>
<dbReference type="PATRIC" id="fig|634498.28.peg.96"/>
<feature type="region of interest" description="Disordered" evidence="1">
    <location>
        <begin position="102"/>
        <end position="127"/>
    </location>
</feature>
<proteinExistence type="predicted"/>
<accession>D3DYM3</accession>
<dbReference type="STRING" id="634498.mru_0091"/>
<evidence type="ECO:0000313" key="3">
    <source>
        <dbReference type="Proteomes" id="UP000008680"/>
    </source>
</evidence>
<evidence type="ECO:0000313" key="2">
    <source>
        <dbReference type="EMBL" id="ADC45943.1"/>
    </source>
</evidence>
<dbReference type="RefSeq" id="WP_012954899.1">
    <property type="nucleotide sequence ID" value="NC_013790.1"/>
</dbReference>
<reference evidence="2 3" key="1">
    <citation type="journal article" date="2010" name="PLoS ONE">
        <title>The genome sequence of the rumen methanogen Methanobrevibacter ruminantium reveals new possibilities for controlling ruminant methane emissions.</title>
        <authorList>
            <person name="Leahy S.C."/>
            <person name="Kelly W.J."/>
            <person name="Altermann E."/>
            <person name="Ronimus R.S."/>
            <person name="Yeoman C.J."/>
            <person name="Pacheco D.M."/>
            <person name="Li D."/>
            <person name="Kong Z."/>
            <person name="McTavish S."/>
            <person name="Sang C."/>
            <person name="Lambie S.C."/>
            <person name="Janssen P.H."/>
            <person name="Dey D."/>
            <person name="Attwood G.T."/>
        </authorList>
    </citation>
    <scope>NUCLEOTIDE SEQUENCE [LARGE SCALE GENOMIC DNA]</scope>
    <source>
        <strain evidence="3">ATCC 35063 / DSM 1093 / JCM 13430 / OCM 146 / M1</strain>
    </source>
</reference>
<dbReference type="AlphaFoldDB" id="D3DYM3"/>
<gene>
    <name evidence="2" type="ordered locus">mru_0091</name>
</gene>
<evidence type="ECO:0000256" key="1">
    <source>
        <dbReference type="SAM" id="MobiDB-lite"/>
    </source>
</evidence>
<dbReference type="HOGENOM" id="CLU_1965590_0_0_2"/>